<gene>
    <name evidence="6" type="ORF">SGFS_103750</name>
</gene>
<name>A0ABM7FQP7_9ACTN</name>
<dbReference type="PROSITE" id="PS50995">
    <property type="entry name" value="HTH_MARR_2"/>
    <property type="match status" value="1"/>
</dbReference>
<proteinExistence type="predicted"/>
<reference evidence="6 7" key="2">
    <citation type="journal article" date="2023" name="ChemBioChem">
        <title>Acyltransferase Domain Exchange between Two Independent Type I Polyketide Synthases in the Same Producer Strain of Macrolide Antibiotics.</title>
        <authorList>
            <person name="Kudo F."/>
            <person name="Kishikawa K."/>
            <person name="Tsuboi K."/>
            <person name="Kido T."/>
            <person name="Usui T."/>
            <person name="Hashimoto J."/>
            <person name="Shin-Ya K."/>
            <person name="Miyanaga A."/>
            <person name="Eguchi T."/>
        </authorList>
    </citation>
    <scope>NUCLEOTIDE SEQUENCE [LARGE SCALE GENOMIC DNA]</scope>
    <source>
        <strain evidence="6 7">A-8890</strain>
    </source>
</reference>
<dbReference type="SUPFAM" id="SSF46785">
    <property type="entry name" value="Winged helix' DNA-binding domain"/>
    <property type="match status" value="1"/>
</dbReference>
<dbReference type="InterPro" id="IPR023187">
    <property type="entry name" value="Tscrpt_reg_MarR-type_CS"/>
</dbReference>
<dbReference type="PANTHER" id="PTHR33164:SF43">
    <property type="entry name" value="HTH-TYPE TRANSCRIPTIONAL REPRESSOR YETL"/>
    <property type="match status" value="1"/>
</dbReference>
<keyword evidence="3" id="KW-0804">Transcription</keyword>
<feature type="domain" description="HTH marR-type" evidence="5">
    <location>
        <begin position="76"/>
        <end position="209"/>
    </location>
</feature>
<dbReference type="PRINTS" id="PR00598">
    <property type="entry name" value="HTHMARR"/>
</dbReference>
<dbReference type="InterPro" id="IPR036388">
    <property type="entry name" value="WH-like_DNA-bd_sf"/>
</dbReference>
<keyword evidence="7" id="KW-1185">Reference proteome</keyword>
<dbReference type="InterPro" id="IPR000835">
    <property type="entry name" value="HTH_MarR-typ"/>
</dbReference>
<dbReference type="Pfam" id="PF01047">
    <property type="entry name" value="MarR"/>
    <property type="match status" value="1"/>
</dbReference>
<feature type="compositionally biased region" description="Gly residues" evidence="4">
    <location>
        <begin position="22"/>
        <end position="32"/>
    </location>
</feature>
<accession>A0ABM7FQP7</accession>
<evidence type="ECO:0000256" key="3">
    <source>
        <dbReference type="ARBA" id="ARBA00023163"/>
    </source>
</evidence>
<dbReference type="PROSITE" id="PS01117">
    <property type="entry name" value="HTH_MARR_1"/>
    <property type="match status" value="1"/>
</dbReference>
<keyword evidence="2" id="KW-0238">DNA-binding</keyword>
<dbReference type="Gene3D" id="1.10.10.10">
    <property type="entry name" value="Winged helix-like DNA-binding domain superfamily/Winged helix DNA-binding domain"/>
    <property type="match status" value="1"/>
</dbReference>
<feature type="region of interest" description="Disordered" evidence="4">
    <location>
        <begin position="1"/>
        <end position="45"/>
    </location>
</feature>
<protein>
    <recommendedName>
        <fullName evidence="5">HTH marR-type domain-containing protein</fullName>
    </recommendedName>
</protein>
<dbReference type="EMBL" id="AP018448">
    <property type="protein sequence ID" value="BBC39081.1"/>
    <property type="molecule type" value="Genomic_DNA"/>
</dbReference>
<dbReference type="InterPro" id="IPR036390">
    <property type="entry name" value="WH_DNA-bd_sf"/>
</dbReference>
<evidence type="ECO:0000256" key="2">
    <source>
        <dbReference type="ARBA" id="ARBA00023125"/>
    </source>
</evidence>
<evidence type="ECO:0000313" key="6">
    <source>
        <dbReference type="EMBL" id="BBC39081.1"/>
    </source>
</evidence>
<sequence length="220" mass="24084">MAADTSLCHTGQAAGGRLTPAQGGGEWTGGRLPGPSAYTPDVPQEQPDNEQLDFWSFIDHAISRTAREIPDVDPLAMRLVLTLHRAANMLVYDLESTVHRPRGWSWAGFRVLFAVWLTGTVEAKKVAELSGMSRAAVSALVATLERDGLLSKERAPHDKRAVHLTLTPQGRAAISEAFREHNAREQEWAGSLSREEQATLIALLGKLTAHSVHFEARHRA</sequence>
<organism evidence="6 7">
    <name type="scientific">Streptomyces graminofaciens</name>
    <dbReference type="NCBI Taxonomy" id="68212"/>
    <lineage>
        <taxon>Bacteria</taxon>
        <taxon>Bacillati</taxon>
        <taxon>Actinomycetota</taxon>
        <taxon>Actinomycetes</taxon>
        <taxon>Kitasatosporales</taxon>
        <taxon>Streptomycetaceae</taxon>
        <taxon>Streptomyces</taxon>
    </lineage>
</organism>
<evidence type="ECO:0000313" key="7">
    <source>
        <dbReference type="Proteomes" id="UP001321542"/>
    </source>
</evidence>
<dbReference type="InterPro" id="IPR039422">
    <property type="entry name" value="MarR/SlyA-like"/>
</dbReference>
<keyword evidence="1" id="KW-0805">Transcription regulation</keyword>
<evidence type="ECO:0000259" key="5">
    <source>
        <dbReference type="PROSITE" id="PS50995"/>
    </source>
</evidence>
<dbReference type="SMART" id="SM00347">
    <property type="entry name" value="HTH_MARR"/>
    <property type="match status" value="1"/>
</dbReference>
<evidence type="ECO:0000256" key="1">
    <source>
        <dbReference type="ARBA" id="ARBA00023015"/>
    </source>
</evidence>
<dbReference type="PANTHER" id="PTHR33164">
    <property type="entry name" value="TRANSCRIPTIONAL REGULATOR, MARR FAMILY"/>
    <property type="match status" value="1"/>
</dbReference>
<reference evidence="6 7" key="1">
    <citation type="journal article" date="2010" name="ChemBioChem">
        <title>Cloning and characterization of the biosynthetic gene cluster of 16-membered macrolide antibiotic FD-891: involvement of a dual functional cytochrome P450 monooxygenase catalyzing epoxidation and hydroxylation.</title>
        <authorList>
            <person name="Kudo F."/>
            <person name="Motegi A."/>
            <person name="Mizoue K."/>
            <person name="Eguchi T."/>
        </authorList>
    </citation>
    <scope>NUCLEOTIDE SEQUENCE [LARGE SCALE GENOMIC DNA]</scope>
    <source>
        <strain evidence="6 7">A-8890</strain>
    </source>
</reference>
<dbReference type="Proteomes" id="UP001321542">
    <property type="component" value="Chromosome"/>
</dbReference>
<evidence type="ECO:0000256" key="4">
    <source>
        <dbReference type="SAM" id="MobiDB-lite"/>
    </source>
</evidence>